<reference evidence="4" key="1">
    <citation type="submission" date="2021-04" db="EMBL/GenBank/DDBJ databases">
        <title>The complete genome sequence of Caulobacter sp. S6.</title>
        <authorList>
            <person name="Tang Y."/>
            <person name="Ouyang W."/>
            <person name="Liu Q."/>
            <person name="Huang B."/>
            <person name="Guo Z."/>
            <person name="Lei P."/>
        </authorList>
    </citation>
    <scope>NUCLEOTIDE SEQUENCE</scope>
    <source>
        <strain evidence="4">S6</strain>
    </source>
</reference>
<dbReference type="PANTHER" id="PTHR44591">
    <property type="entry name" value="STRESS RESPONSE REGULATOR PROTEIN 1"/>
    <property type="match status" value="1"/>
</dbReference>
<dbReference type="AlphaFoldDB" id="A0A975IW47"/>
<dbReference type="SUPFAM" id="SSF52172">
    <property type="entry name" value="CheY-like"/>
    <property type="match status" value="1"/>
</dbReference>
<feature type="domain" description="Response regulatory" evidence="3">
    <location>
        <begin position="19"/>
        <end position="138"/>
    </location>
</feature>
<dbReference type="CDD" id="cd17546">
    <property type="entry name" value="REC_hyHK_CKI1_RcsC-like"/>
    <property type="match status" value="1"/>
</dbReference>
<dbReference type="SMART" id="SM00448">
    <property type="entry name" value="REC"/>
    <property type="match status" value="1"/>
</dbReference>
<evidence type="ECO:0000256" key="2">
    <source>
        <dbReference type="PROSITE-ProRule" id="PRU00169"/>
    </source>
</evidence>
<protein>
    <submittedName>
        <fullName evidence="4">Response regulator</fullName>
    </submittedName>
</protein>
<evidence type="ECO:0000256" key="1">
    <source>
        <dbReference type="ARBA" id="ARBA00022553"/>
    </source>
</evidence>
<dbReference type="Gene3D" id="3.40.50.2300">
    <property type="match status" value="1"/>
</dbReference>
<keyword evidence="1 2" id="KW-0597">Phosphoprotein</keyword>
<keyword evidence="5" id="KW-1185">Reference proteome</keyword>
<dbReference type="Proteomes" id="UP000676409">
    <property type="component" value="Chromosome"/>
</dbReference>
<dbReference type="KEGG" id="caul:KCG34_23720"/>
<evidence type="ECO:0000259" key="3">
    <source>
        <dbReference type="PROSITE" id="PS50110"/>
    </source>
</evidence>
<proteinExistence type="predicted"/>
<dbReference type="GO" id="GO:0000160">
    <property type="term" value="P:phosphorelay signal transduction system"/>
    <property type="evidence" value="ECO:0007669"/>
    <property type="project" value="InterPro"/>
</dbReference>
<dbReference type="InterPro" id="IPR050595">
    <property type="entry name" value="Bact_response_regulator"/>
</dbReference>
<dbReference type="PANTHER" id="PTHR44591:SF3">
    <property type="entry name" value="RESPONSE REGULATORY DOMAIN-CONTAINING PROTEIN"/>
    <property type="match status" value="1"/>
</dbReference>
<dbReference type="InterPro" id="IPR011006">
    <property type="entry name" value="CheY-like_superfamily"/>
</dbReference>
<gene>
    <name evidence="4" type="ORF">KCG34_23720</name>
</gene>
<accession>A0A975IW47</accession>
<evidence type="ECO:0000313" key="5">
    <source>
        <dbReference type="Proteomes" id="UP000676409"/>
    </source>
</evidence>
<dbReference type="InterPro" id="IPR001789">
    <property type="entry name" value="Sig_transdc_resp-reg_receiver"/>
</dbReference>
<organism evidence="4 5">
    <name type="scientific">Phenylobacterium montanum</name>
    <dbReference type="NCBI Taxonomy" id="2823693"/>
    <lineage>
        <taxon>Bacteria</taxon>
        <taxon>Pseudomonadati</taxon>
        <taxon>Pseudomonadota</taxon>
        <taxon>Alphaproteobacteria</taxon>
        <taxon>Caulobacterales</taxon>
        <taxon>Caulobacteraceae</taxon>
        <taxon>Phenylobacterium</taxon>
    </lineage>
</organism>
<dbReference type="PROSITE" id="PS50110">
    <property type="entry name" value="RESPONSE_REGULATORY"/>
    <property type="match status" value="1"/>
</dbReference>
<name>A0A975IW47_9CAUL</name>
<evidence type="ECO:0000313" key="4">
    <source>
        <dbReference type="EMBL" id="QUD88006.1"/>
    </source>
</evidence>
<dbReference type="RefSeq" id="WP_211938057.1">
    <property type="nucleotide sequence ID" value="NZ_CP073078.1"/>
</dbReference>
<feature type="modified residue" description="4-aspartylphosphate" evidence="2">
    <location>
        <position position="69"/>
    </location>
</feature>
<dbReference type="Pfam" id="PF00072">
    <property type="entry name" value="Response_reg"/>
    <property type="match status" value="1"/>
</dbReference>
<dbReference type="EMBL" id="CP073078">
    <property type="protein sequence ID" value="QUD88006.1"/>
    <property type="molecule type" value="Genomic_DNA"/>
</dbReference>
<sequence length="202" mass="22355">MVTVTNPSPTTRINLAKVSVLILDDNQQSLDIMSQVLSGFGVGSMVKCETADEALKVIARQAFDFIMTDANMPGMDGYEFIQTVRRLPNQPNAHIPILLVTGHTRESQVMKARDCGANFVVAKPITPKVLLDRIFWVAKEDRMFVETDTYVGPDRRFKREGPPVGMAGRRKDDLPLELGAASTPNLSQDQIDGLLKPMKVNL</sequence>